<protein>
    <submittedName>
        <fullName evidence="1">Uncharacterized protein</fullName>
    </submittedName>
</protein>
<proteinExistence type="predicted"/>
<organism evidence="1">
    <name type="scientific">marine metagenome</name>
    <dbReference type="NCBI Taxonomy" id="408172"/>
    <lineage>
        <taxon>unclassified sequences</taxon>
        <taxon>metagenomes</taxon>
        <taxon>ecological metagenomes</taxon>
    </lineage>
</organism>
<reference evidence="1" key="1">
    <citation type="submission" date="2018-05" db="EMBL/GenBank/DDBJ databases">
        <authorList>
            <person name="Lanie J.A."/>
            <person name="Ng W.-L."/>
            <person name="Kazmierczak K.M."/>
            <person name="Andrzejewski T.M."/>
            <person name="Davidsen T.M."/>
            <person name="Wayne K.J."/>
            <person name="Tettelin H."/>
            <person name="Glass J.I."/>
            <person name="Rusch D."/>
            <person name="Podicherti R."/>
            <person name="Tsui H.-C.T."/>
            <person name="Winkler M.E."/>
        </authorList>
    </citation>
    <scope>NUCLEOTIDE SEQUENCE</scope>
</reference>
<name>A0A382ER32_9ZZZZ</name>
<evidence type="ECO:0000313" key="1">
    <source>
        <dbReference type="EMBL" id="SVB52451.1"/>
    </source>
</evidence>
<gene>
    <name evidence="1" type="ORF">METZ01_LOCUS205305</name>
</gene>
<sequence>MKLVSYDGPRPKEVIAKYGRCLELVSTDKRFNEISVGLYVKNSVFTVWSFSTKTGVEKRIGEIRGLLVSLGGMTPVPGTHNQAKFECGLIHSRPVRFLLSQAVGKDPKYSTSTAAMEIKDSKSNLIIKAEGFDRDNSRRYQISVSGEARNPATRLRMIIAGFSKYGEMDKIGDQEVAFECRRNHDDLLRILLPYSRNISSVETMMQAESLRGQMTTSTLGFSQT</sequence>
<dbReference type="EMBL" id="UINC01045554">
    <property type="protein sequence ID" value="SVB52451.1"/>
    <property type="molecule type" value="Genomic_DNA"/>
</dbReference>
<dbReference type="AlphaFoldDB" id="A0A382ER32"/>
<accession>A0A382ER32</accession>